<gene>
    <name evidence="1" type="ORF">EV356DRAFT_58688</name>
</gene>
<dbReference type="Proteomes" id="UP000800092">
    <property type="component" value="Unassembled WGS sequence"/>
</dbReference>
<sequence length="92" mass="10239">MATRQRGSAHVELLCYFRIIMTSLRICCSNRRPKSFRIRGVIRVRRHGQIVNFGCAGGGTVQVVGKTHKSTIYSNTTLHPFGFTSLTSQATP</sequence>
<reference evidence="1" key="1">
    <citation type="journal article" date="2020" name="Stud. Mycol.">
        <title>101 Dothideomycetes genomes: a test case for predicting lifestyles and emergence of pathogens.</title>
        <authorList>
            <person name="Haridas S."/>
            <person name="Albert R."/>
            <person name="Binder M."/>
            <person name="Bloem J."/>
            <person name="Labutti K."/>
            <person name="Salamov A."/>
            <person name="Andreopoulos B."/>
            <person name="Baker S."/>
            <person name="Barry K."/>
            <person name="Bills G."/>
            <person name="Bluhm B."/>
            <person name="Cannon C."/>
            <person name="Castanera R."/>
            <person name="Culley D."/>
            <person name="Daum C."/>
            <person name="Ezra D."/>
            <person name="Gonzalez J."/>
            <person name="Henrissat B."/>
            <person name="Kuo A."/>
            <person name="Liang C."/>
            <person name="Lipzen A."/>
            <person name="Lutzoni F."/>
            <person name="Magnuson J."/>
            <person name="Mondo S."/>
            <person name="Nolan M."/>
            <person name="Ohm R."/>
            <person name="Pangilinan J."/>
            <person name="Park H.-J."/>
            <person name="Ramirez L."/>
            <person name="Alfaro M."/>
            <person name="Sun H."/>
            <person name="Tritt A."/>
            <person name="Yoshinaga Y."/>
            <person name="Zwiers L.-H."/>
            <person name="Turgeon B."/>
            <person name="Goodwin S."/>
            <person name="Spatafora J."/>
            <person name="Crous P."/>
            <person name="Grigoriev I."/>
        </authorList>
    </citation>
    <scope>NUCLEOTIDE SEQUENCE</scope>
    <source>
        <strain evidence="1">Tuck. ex Michener</strain>
    </source>
</reference>
<accession>A0A6A6GSG1</accession>
<keyword evidence="2" id="KW-1185">Reference proteome</keyword>
<proteinExistence type="predicted"/>
<evidence type="ECO:0000313" key="2">
    <source>
        <dbReference type="Proteomes" id="UP000800092"/>
    </source>
</evidence>
<dbReference type="AlphaFoldDB" id="A0A6A6GSG1"/>
<name>A0A6A6GSG1_VIRVR</name>
<organism evidence="1 2">
    <name type="scientific">Viridothelium virens</name>
    <name type="common">Speckled blister lichen</name>
    <name type="synonym">Trypethelium virens</name>
    <dbReference type="NCBI Taxonomy" id="1048519"/>
    <lineage>
        <taxon>Eukaryota</taxon>
        <taxon>Fungi</taxon>
        <taxon>Dikarya</taxon>
        <taxon>Ascomycota</taxon>
        <taxon>Pezizomycotina</taxon>
        <taxon>Dothideomycetes</taxon>
        <taxon>Dothideomycetes incertae sedis</taxon>
        <taxon>Trypetheliales</taxon>
        <taxon>Trypetheliaceae</taxon>
        <taxon>Viridothelium</taxon>
    </lineage>
</organism>
<dbReference type="EMBL" id="ML991908">
    <property type="protein sequence ID" value="KAF2228591.1"/>
    <property type="molecule type" value="Genomic_DNA"/>
</dbReference>
<protein>
    <submittedName>
        <fullName evidence="1">Uncharacterized protein</fullName>
    </submittedName>
</protein>
<evidence type="ECO:0000313" key="1">
    <source>
        <dbReference type="EMBL" id="KAF2228591.1"/>
    </source>
</evidence>